<dbReference type="InterPro" id="IPR041465">
    <property type="entry name" value="SfsA_N"/>
</dbReference>
<gene>
    <name evidence="1" type="primary">sfsA</name>
    <name evidence="4" type="ORF">DWY99_09020</name>
</gene>
<feature type="domain" description="Sugar fermentation stimulation protein C-terminal" evidence="2">
    <location>
        <begin position="80"/>
        <end position="214"/>
    </location>
</feature>
<comment type="caution">
    <text evidence="4">The sequence shown here is derived from an EMBL/GenBank/DDBJ whole genome shotgun (WGS) entry which is preliminary data.</text>
</comment>
<dbReference type="CDD" id="cd22359">
    <property type="entry name" value="SfsA-like_bacterial"/>
    <property type="match status" value="1"/>
</dbReference>
<dbReference type="GO" id="GO:0003677">
    <property type="term" value="F:DNA binding"/>
    <property type="evidence" value="ECO:0007669"/>
    <property type="project" value="InterPro"/>
</dbReference>
<dbReference type="HAMAP" id="MF_00095">
    <property type="entry name" value="SfsA"/>
    <property type="match status" value="1"/>
</dbReference>
<protein>
    <recommendedName>
        <fullName evidence="1">Sugar fermentation stimulation protein homolog</fullName>
    </recommendedName>
</protein>
<dbReference type="EMBL" id="QRTC01000034">
    <property type="protein sequence ID" value="RGQ39338.1"/>
    <property type="molecule type" value="Genomic_DNA"/>
</dbReference>
<sequence length="226" mass="26107">MNYTNVEKGCFCRRPNRFIAEVRLRDEIAVCHVKNTGRCRELLVPGAEVYLQREDNPKRKTKYSLIHVQKGERLINIDSQAPNRIAGEWLPQSGLFPEDTVFLPEKAFENSRFDFYFEHGTAKGYLEVKGVTLEENGVVSFPDAPTKRGEKHLRELIRCRKQGLEAYVLFVVQMSRVRYFTPNKKNDPAFAQALREAYESGVTILAMDCLVEPEKVAIHRPVEIRF</sequence>
<dbReference type="InterPro" id="IPR005224">
    <property type="entry name" value="SfsA"/>
</dbReference>
<name>A0A412AWK8_9FIRM</name>
<dbReference type="Gene3D" id="2.40.50.580">
    <property type="match status" value="1"/>
</dbReference>
<dbReference type="PANTHER" id="PTHR30545">
    <property type="entry name" value="SUGAR FERMENTATION STIMULATION PROTEIN A"/>
    <property type="match status" value="1"/>
</dbReference>
<dbReference type="Proteomes" id="UP000284751">
    <property type="component" value="Unassembled WGS sequence"/>
</dbReference>
<dbReference type="PANTHER" id="PTHR30545:SF2">
    <property type="entry name" value="SUGAR FERMENTATION STIMULATION PROTEIN A"/>
    <property type="match status" value="1"/>
</dbReference>
<proteinExistence type="inferred from homology"/>
<evidence type="ECO:0000259" key="3">
    <source>
        <dbReference type="Pfam" id="PF17746"/>
    </source>
</evidence>
<dbReference type="Pfam" id="PF03749">
    <property type="entry name" value="SfsA"/>
    <property type="match status" value="1"/>
</dbReference>
<organism evidence="4 5">
    <name type="scientific">[Clostridium] leptum</name>
    <dbReference type="NCBI Taxonomy" id="1535"/>
    <lineage>
        <taxon>Bacteria</taxon>
        <taxon>Bacillati</taxon>
        <taxon>Bacillota</taxon>
        <taxon>Clostridia</taxon>
        <taxon>Eubacteriales</taxon>
        <taxon>Oscillospiraceae</taxon>
        <taxon>Oscillospiraceae incertae sedis</taxon>
    </lineage>
</organism>
<evidence type="ECO:0000256" key="1">
    <source>
        <dbReference type="HAMAP-Rule" id="MF_00095"/>
    </source>
</evidence>
<dbReference type="Pfam" id="PF17746">
    <property type="entry name" value="SfsA_N"/>
    <property type="match status" value="1"/>
</dbReference>
<reference evidence="4 5" key="1">
    <citation type="submission" date="2018-08" db="EMBL/GenBank/DDBJ databases">
        <title>A genome reference for cultivated species of the human gut microbiota.</title>
        <authorList>
            <person name="Zou Y."/>
            <person name="Xue W."/>
            <person name="Luo G."/>
        </authorList>
    </citation>
    <scope>NUCLEOTIDE SEQUENCE [LARGE SCALE GENOMIC DNA]</scope>
    <source>
        <strain evidence="4 5">AF28-26</strain>
    </source>
</reference>
<dbReference type="InterPro" id="IPR040452">
    <property type="entry name" value="SfsA_C"/>
</dbReference>
<comment type="similarity">
    <text evidence="1">Belongs to the SfsA family.</text>
</comment>
<accession>A0A412AWK8</accession>
<evidence type="ECO:0000313" key="4">
    <source>
        <dbReference type="EMBL" id="RGQ39338.1"/>
    </source>
</evidence>
<evidence type="ECO:0000313" key="5">
    <source>
        <dbReference type="Proteomes" id="UP000284751"/>
    </source>
</evidence>
<feature type="domain" description="SfsA N-terminal OB" evidence="3">
    <location>
        <begin position="13"/>
        <end position="77"/>
    </location>
</feature>
<dbReference type="AlphaFoldDB" id="A0A412AWK8"/>
<dbReference type="Gene3D" id="3.40.1350.60">
    <property type="match status" value="1"/>
</dbReference>
<evidence type="ECO:0000259" key="2">
    <source>
        <dbReference type="Pfam" id="PF03749"/>
    </source>
</evidence>
<dbReference type="NCBIfam" id="TIGR00230">
    <property type="entry name" value="sfsA"/>
    <property type="match status" value="1"/>
</dbReference>